<keyword evidence="2" id="KW-1185">Reference proteome</keyword>
<evidence type="ECO:0000313" key="2">
    <source>
        <dbReference type="Proteomes" id="UP001215598"/>
    </source>
</evidence>
<comment type="caution">
    <text evidence="1">The sequence shown here is derived from an EMBL/GenBank/DDBJ whole genome shotgun (WGS) entry which is preliminary data.</text>
</comment>
<gene>
    <name evidence="1" type="ORF">B0H16DRAFT_1525320</name>
</gene>
<evidence type="ECO:0000313" key="1">
    <source>
        <dbReference type="EMBL" id="KAJ7765342.1"/>
    </source>
</evidence>
<dbReference type="Gene3D" id="3.80.10.10">
    <property type="entry name" value="Ribonuclease Inhibitor"/>
    <property type="match status" value="1"/>
</dbReference>
<sequence length="247" mass="27252">MQSWDTARACSMIEVSMRHCHHWQDINFDLPGASYPTLTLGNASLPMFRSITLTLNQRGGDDTYRVTIRNAPLLRKANLGGVKIDIPWSQLTSLTLRGTVTVADCLTLLPGCTNLVKRVVTLFGQTPPHTDSIVLPALESFHFNSTAALILGHLTLPRLKRFVFNDYVQPQNVDALENLIHRSSCPLRALSIQGQNIAPETLTACLIAVSANSVSDLDVREISPGQLLLALVPTEILPHLKTIRMHF</sequence>
<accession>A0AAD7NLD3</accession>
<protein>
    <submittedName>
        <fullName evidence="1">Uncharacterized protein</fullName>
    </submittedName>
</protein>
<reference evidence="1" key="1">
    <citation type="submission" date="2023-03" db="EMBL/GenBank/DDBJ databases">
        <title>Massive genome expansion in bonnet fungi (Mycena s.s.) driven by repeated elements and novel gene families across ecological guilds.</title>
        <authorList>
            <consortium name="Lawrence Berkeley National Laboratory"/>
            <person name="Harder C.B."/>
            <person name="Miyauchi S."/>
            <person name="Viragh M."/>
            <person name="Kuo A."/>
            <person name="Thoen E."/>
            <person name="Andreopoulos B."/>
            <person name="Lu D."/>
            <person name="Skrede I."/>
            <person name="Drula E."/>
            <person name="Henrissat B."/>
            <person name="Morin E."/>
            <person name="Kohler A."/>
            <person name="Barry K."/>
            <person name="LaButti K."/>
            <person name="Morin E."/>
            <person name="Salamov A."/>
            <person name="Lipzen A."/>
            <person name="Mereny Z."/>
            <person name="Hegedus B."/>
            <person name="Baldrian P."/>
            <person name="Stursova M."/>
            <person name="Weitz H."/>
            <person name="Taylor A."/>
            <person name="Grigoriev I.V."/>
            <person name="Nagy L.G."/>
            <person name="Martin F."/>
            <person name="Kauserud H."/>
        </authorList>
    </citation>
    <scope>NUCLEOTIDE SEQUENCE</scope>
    <source>
        <strain evidence="1">CBHHK182m</strain>
    </source>
</reference>
<proteinExistence type="predicted"/>
<organism evidence="1 2">
    <name type="scientific">Mycena metata</name>
    <dbReference type="NCBI Taxonomy" id="1033252"/>
    <lineage>
        <taxon>Eukaryota</taxon>
        <taxon>Fungi</taxon>
        <taxon>Dikarya</taxon>
        <taxon>Basidiomycota</taxon>
        <taxon>Agaricomycotina</taxon>
        <taxon>Agaricomycetes</taxon>
        <taxon>Agaricomycetidae</taxon>
        <taxon>Agaricales</taxon>
        <taxon>Marasmiineae</taxon>
        <taxon>Mycenaceae</taxon>
        <taxon>Mycena</taxon>
    </lineage>
</organism>
<dbReference type="EMBL" id="JARKIB010000026">
    <property type="protein sequence ID" value="KAJ7765342.1"/>
    <property type="molecule type" value="Genomic_DNA"/>
</dbReference>
<dbReference type="AlphaFoldDB" id="A0AAD7NLD3"/>
<dbReference type="InterPro" id="IPR032675">
    <property type="entry name" value="LRR_dom_sf"/>
</dbReference>
<name>A0AAD7NLD3_9AGAR</name>
<dbReference type="Proteomes" id="UP001215598">
    <property type="component" value="Unassembled WGS sequence"/>
</dbReference>